<sequence length="164" mass="17151">MKKLIVSIAAMIALVGISGSALAEEAGVYWGKWEQGKADGVVPPCGIDVSVLGGDAILQATVDTYCAINPGKYESYINPAVIKIYNARGSDYPDGKTGVLVFKDIGVAFTTSHKDGKPVYDAISMKDGTSVASEKKGHPLNPETCATCHNSFDGACVGYVCGNR</sequence>
<accession>A0A3B1BH29</accession>
<name>A0A3B1BH29_9ZZZZ</name>
<protein>
    <submittedName>
        <fullName evidence="1">Uncharacterized protein</fullName>
    </submittedName>
</protein>
<evidence type="ECO:0000313" key="1">
    <source>
        <dbReference type="EMBL" id="VAX11124.1"/>
    </source>
</evidence>
<gene>
    <name evidence="1" type="ORF">MNBD_GAMMA26-1331</name>
</gene>
<proteinExistence type="predicted"/>
<dbReference type="EMBL" id="UOFX01000081">
    <property type="protein sequence ID" value="VAX11124.1"/>
    <property type="molecule type" value="Genomic_DNA"/>
</dbReference>
<organism evidence="1">
    <name type="scientific">hydrothermal vent metagenome</name>
    <dbReference type="NCBI Taxonomy" id="652676"/>
    <lineage>
        <taxon>unclassified sequences</taxon>
        <taxon>metagenomes</taxon>
        <taxon>ecological metagenomes</taxon>
    </lineage>
</organism>
<dbReference type="AlphaFoldDB" id="A0A3B1BH29"/>
<reference evidence="1" key="1">
    <citation type="submission" date="2018-06" db="EMBL/GenBank/DDBJ databases">
        <authorList>
            <person name="Zhirakovskaya E."/>
        </authorList>
    </citation>
    <scope>NUCLEOTIDE SEQUENCE</scope>
</reference>